<feature type="transmembrane region" description="Helical" evidence="7">
    <location>
        <begin position="184"/>
        <end position="204"/>
    </location>
</feature>
<keyword evidence="4 7" id="KW-0812">Transmembrane</keyword>
<dbReference type="PANTHER" id="PTHR30252:SF0">
    <property type="entry name" value="PEPTIDE TRANSPORTER CSTA"/>
    <property type="match status" value="1"/>
</dbReference>
<reference evidence="9 10" key="1">
    <citation type="journal article" date="2016" name="Nat. Commun.">
        <title>Thousands of microbial genomes shed light on interconnected biogeochemical processes in an aquifer system.</title>
        <authorList>
            <person name="Anantharaman K."/>
            <person name="Brown C.T."/>
            <person name="Hug L.A."/>
            <person name="Sharon I."/>
            <person name="Castelle C.J."/>
            <person name="Probst A.J."/>
            <person name="Thomas B.C."/>
            <person name="Singh A."/>
            <person name="Wilkins M.J."/>
            <person name="Karaoz U."/>
            <person name="Brodie E.L."/>
            <person name="Williams K.H."/>
            <person name="Hubbard S.S."/>
            <person name="Banfield J.F."/>
        </authorList>
    </citation>
    <scope>NUCLEOTIDE SEQUENCE [LARGE SCALE GENOMIC DNA]</scope>
</reference>
<feature type="domain" description="CstA N-terminal" evidence="8">
    <location>
        <begin position="363"/>
        <end position="503"/>
    </location>
</feature>
<keyword evidence="5 7" id="KW-1133">Transmembrane helix</keyword>
<feature type="transmembrane region" description="Helical" evidence="7">
    <location>
        <begin position="225"/>
        <end position="243"/>
    </location>
</feature>
<comment type="similarity">
    <text evidence="2">Belongs to the peptide transporter carbon starvation (CstA) (TC 2.A.114) family.</text>
</comment>
<dbReference type="GO" id="GO:0009267">
    <property type="term" value="P:cellular response to starvation"/>
    <property type="evidence" value="ECO:0007669"/>
    <property type="project" value="InterPro"/>
</dbReference>
<evidence type="ECO:0000313" key="9">
    <source>
        <dbReference type="EMBL" id="OGW95279.1"/>
    </source>
</evidence>
<evidence type="ECO:0000256" key="6">
    <source>
        <dbReference type="ARBA" id="ARBA00023136"/>
    </source>
</evidence>
<feature type="transmembrane region" description="Helical" evidence="7">
    <location>
        <begin position="456"/>
        <end position="481"/>
    </location>
</feature>
<feature type="transmembrane region" description="Helical" evidence="7">
    <location>
        <begin position="332"/>
        <end position="352"/>
    </location>
</feature>
<evidence type="ECO:0000256" key="1">
    <source>
        <dbReference type="ARBA" id="ARBA00004651"/>
    </source>
</evidence>
<feature type="transmembrane region" description="Helical" evidence="7">
    <location>
        <begin position="157"/>
        <end position="178"/>
    </location>
</feature>
<accession>A0A1G1KRU3</accession>
<dbReference type="Proteomes" id="UP000178187">
    <property type="component" value="Unassembled WGS sequence"/>
</dbReference>
<dbReference type="InterPro" id="IPR051605">
    <property type="entry name" value="CstA"/>
</dbReference>
<feature type="transmembrane region" description="Helical" evidence="7">
    <location>
        <begin position="249"/>
        <end position="271"/>
    </location>
</feature>
<dbReference type="EMBL" id="MHFR01000068">
    <property type="protein sequence ID" value="OGW95279.1"/>
    <property type="molecule type" value="Genomic_DNA"/>
</dbReference>
<evidence type="ECO:0000256" key="4">
    <source>
        <dbReference type="ARBA" id="ARBA00022692"/>
    </source>
</evidence>
<keyword evidence="3" id="KW-1003">Cell membrane</keyword>
<organism evidence="9 10">
    <name type="scientific">Candidatus Danuiimicrobium aquiferis</name>
    <dbReference type="NCBI Taxonomy" id="1801832"/>
    <lineage>
        <taxon>Bacteria</taxon>
        <taxon>Pseudomonadati</taxon>
        <taxon>Candidatus Omnitrophota</taxon>
        <taxon>Candidatus Danuiimicrobium</taxon>
    </lineage>
</organism>
<protein>
    <recommendedName>
        <fullName evidence="8">CstA N-terminal domain-containing protein</fullName>
    </recommendedName>
</protein>
<dbReference type="PANTHER" id="PTHR30252">
    <property type="entry name" value="INNER MEMBRANE PEPTIDE TRANSPORTER"/>
    <property type="match status" value="1"/>
</dbReference>
<proteinExistence type="inferred from homology"/>
<comment type="subcellular location">
    <subcellularLocation>
        <location evidence="1">Cell membrane</location>
        <topology evidence="1">Multi-pass membrane protein</topology>
    </subcellularLocation>
</comment>
<keyword evidence="6 7" id="KW-0472">Membrane</keyword>
<dbReference type="InterPro" id="IPR003706">
    <property type="entry name" value="CstA_N"/>
</dbReference>
<evidence type="ECO:0000256" key="3">
    <source>
        <dbReference type="ARBA" id="ARBA00022475"/>
    </source>
</evidence>
<comment type="caution">
    <text evidence="9">The sequence shown here is derived from an EMBL/GenBank/DDBJ whole genome shotgun (WGS) entry which is preliminary data.</text>
</comment>
<dbReference type="GO" id="GO:0005886">
    <property type="term" value="C:plasma membrane"/>
    <property type="evidence" value="ECO:0007669"/>
    <property type="project" value="UniProtKB-SubCell"/>
</dbReference>
<dbReference type="AlphaFoldDB" id="A0A1G1KRU3"/>
<feature type="transmembrane region" description="Helical" evidence="7">
    <location>
        <begin position="425"/>
        <end position="444"/>
    </location>
</feature>
<dbReference type="Pfam" id="PF02554">
    <property type="entry name" value="CstA"/>
    <property type="match status" value="2"/>
</dbReference>
<name>A0A1G1KRU3_9BACT</name>
<feature type="transmembrane region" description="Helical" evidence="7">
    <location>
        <begin position="84"/>
        <end position="104"/>
    </location>
</feature>
<evidence type="ECO:0000256" key="2">
    <source>
        <dbReference type="ARBA" id="ARBA00007755"/>
    </source>
</evidence>
<feature type="transmembrane region" description="Helical" evidence="7">
    <location>
        <begin position="124"/>
        <end position="145"/>
    </location>
</feature>
<feature type="transmembrane region" description="Helical" evidence="7">
    <location>
        <begin position="522"/>
        <end position="541"/>
    </location>
</feature>
<evidence type="ECO:0000259" key="8">
    <source>
        <dbReference type="Pfam" id="PF02554"/>
    </source>
</evidence>
<feature type="domain" description="CstA N-terminal" evidence="8">
    <location>
        <begin position="1"/>
        <end position="361"/>
    </location>
</feature>
<sequence length="553" mass="60939">MFLIAGSILILVIAYSTYGALLKRLLDLRDDRKTPAEEINDGVDFVPAKKFYLLGQQLSAIAAAGPIVGPILAGLWFGWAPALLWILLGSIFIGGVHDLTALVASVRHQGKSIAEVIRENVGGWSYKLFLLFLWFSLVYIVTAFADITASTFADAESGPAVASSSMMYLGLALVMGVVMRRFRWSLTVSTVIFLPLVLVCIYLGRFFPLKIIPVAGIDVRTMWNILLLFYCFIASVIPVWLLLQPRGYLGGFFLVITVGCSFAGIVIGGLMGHFKIEYPAFTQWFNPQHLPLFPVLFITVACGACSGFHAIVSSGTTSKQLAKETDAKLVGYGGMLLEGVVAIIALATLMILSSSKAAGLRDPNMIYANGIASFLNVFGIDRGFALNFALLAFATFVYDTLDVATRLGRYLVEEVLNWRHWVTPYVAAILTLLLPMLFLMMKITDEQGNVLSTWKVFWSVFGASNQLLAGFVLFTVSLWLFRSRKKFLYALIPSFFMTFVALSSLCYILRPYWSLHGKLNLFHPVAVSSLVLLSLSILLIANGIKRFRKLATS</sequence>
<feature type="transmembrane region" description="Helical" evidence="7">
    <location>
        <begin position="58"/>
        <end position="77"/>
    </location>
</feature>
<evidence type="ECO:0000256" key="5">
    <source>
        <dbReference type="ARBA" id="ARBA00022989"/>
    </source>
</evidence>
<feature type="transmembrane region" description="Helical" evidence="7">
    <location>
        <begin position="386"/>
        <end position="404"/>
    </location>
</feature>
<evidence type="ECO:0000256" key="7">
    <source>
        <dbReference type="SAM" id="Phobius"/>
    </source>
</evidence>
<gene>
    <name evidence="9" type="ORF">A3G33_04870</name>
</gene>
<evidence type="ECO:0000313" key="10">
    <source>
        <dbReference type="Proteomes" id="UP000178187"/>
    </source>
</evidence>
<feature type="transmembrane region" description="Helical" evidence="7">
    <location>
        <begin position="292"/>
        <end position="312"/>
    </location>
</feature>
<feature type="transmembrane region" description="Helical" evidence="7">
    <location>
        <begin position="488"/>
        <end position="510"/>
    </location>
</feature>